<organism evidence="8 9">
    <name type="scientific">Hoeflea poritis</name>
    <dbReference type="NCBI Taxonomy" id="2993659"/>
    <lineage>
        <taxon>Bacteria</taxon>
        <taxon>Pseudomonadati</taxon>
        <taxon>Pseudomonadota</taxon>
        <taxon>Alphaproteobacteria</taxon>
        <taxon>Hyphomicrobiales</taxon>
        <taxon>Rhizobiaceae</taxon>
        <taxon>Hoeflea</taxon>
    </lineage>
</organism>
<dbReference type="EMBL" id="JAPJZH010000025">
    <property type="protein sequence ID" value="MDA4848586.1"/>
    <property type="molecule type" value="Genomic_DNA"/>
</dbReference>
<evidence type="ECO:0000256" key="7">
    <source>
        <dbReference type="SAM" id="Phobius"/>
    </source>
</evidence>
<dbReference type="RefSeq" id="WP_271092454.1">
    <property type="nucleotide sequence ID" value="NZ_JAPJZH010000025.1"/>
</dbReference>
<gene>
    <name evidence="8" type="ORF">OOZ53_24735</name>
</gene>
<feature type="compositionally biased region" description="Polar residues" evidence="6">
    <location>
        <begin position="169"/>
        <end position="191"/>
    </location>
</feature>
<comment type="caution">
    <text evidence="8">The sequence shown here is derived from an EMBL/GenBank/DDBJ whole genome shotgun (WGS) entry which is preliminary data.</text>
</comment>
<keyword evidence="3 7" id="KW-0812">Transmembrane</keyword>
<dbReference type="CDD" id="cd16429">
    <property type="entry name" value="VirB10"/>
    <property type="match status" value="1"/>
</dbReference>
<evidence type="ECO:0000256" key="3">
    <source>
        <dbReference type="ARBA" id="ARBA00022692"/>
    </source>
</evidence>
<comment type="subcellular location">
    <subcellularLocation>
        <location evidence="1">Membrane</location>
        <topology evidence="1">Single-pass membrane protein</topology>
    </subcellularLocation>
</comment>
<feature type="region of interest" description="Disordered" evidence="6">
    <location>
        <begin position="145"/>
        <end position="191"/>
    </location>
</feature>
<evidence type="ECO:0000313" key="8">
    <source>
        <dbReference type="EMBL" id="MDA4848586.1"/>
    </source>
</evidence>
<dbReference type="InterPro" id="IPR042217">
    <property type="entry name" value="T4SS_VirB10/TrbI"/>
</dbReference>
<evidence type="ECO:0000256" key="6">
    <source>
        <dbReference type="SAM" id="MobiDB-lite"/>
    </source>
</evidence>
<keyword evidence="9" id="KW-1185">Reference proteome</keyword>
<dbReference type="Proteomes" id="UP001148313">
    <property type="component" value="Unassembled WGS sequence"/>
</dbReference>
<evidence type="ECO:0000256" key="5">
    <source>
        <dbReference type="ARBA" id="ARBA00023136"/>
    </source>
</evidence>
<evidence type="ECO:0000256" key="1">
    <source>
        <dbReference type="ARBA" id="ARBA00004167"/>
    </source>
</evidence>
<accession>A0ABT4VV42</accession>
<keyword evidence="4 7" id="KW-1133">Transmembrane helix</keyword>
<sequence length="408" mass="44551">MTDNKQPPENFELRARPKPVTRINRKVLLGGAAITLALIGGAFLIALDPPNWRTDTERKELYQTRHKAPPDGLEKLPETYDRIPKLGPPNAGDIGKTITRVERDLGIKPLPGRQLPSYRPDPEEEFRRAERIRLARLAAQSAGSDLFFSQRKQTSDLGNNRKAEPASTARPSVSPQSALSTLPQANRPTDQYQQKAKLAFLEDGPDDDIYNEHATQHPASPYQLMAGTIIAASLATGLNSDLPGTVIAQVTEHVYDTVSGQYLLIPQGSRLIGKYDSQVSFGQNRALVVWQRIIRPDGSSIVIENLPGTDEAGNAGLTDRVNHHAGALLKGIALSSVLGVGTELTLGDNESDLVEAIRESAQQSTNRAGQSLVQRSLDIQPTITVRPGWPLRIIVHKDIVLPPMKGNQ</sequence>
<evidence type="ECO:0000313" key="9">
    <source>
        <dbReference type="Proteomes" id="UP001148313"/>
    </source>
</evidence>
<dbReference type="Gene3D" id="2.40.128.260">
    <property type="entry name" value="Type IV secretion system, VirB10/TraB/TrbI"/>
    <property type="match status" value="1"/>
</dbReference>
<evidence type="ECO:0000256" key="2">
    <source>
        <dbReference type="ARBA" id="ARBA00010265"/>
    </source>
</evidence>
<feature type="transmembrane region" description="Helical" evidence="7">
    <location>
        <begin position="27"/>
        <end position="47"/>
    </location>
</feature>
<name>A0ABT4VV42_9HYPH</name>
<dbReference type="InterPro" id="IPR005498">
    <property type="entry name" value="T4SS_VirB10/TraB/TrbI"/>
</dbReference>
<proteinExistence type="inferred from homology"/>
<reference evidence="8" key="1">
    <citation type="submission" date="2022-11" db="EMBL/GenBank/DDBJ databases">
        <title>Hoeflea poritis sp. nov., isolated from scleractinian coral Porites lutea.</title>
        <authorList>
            <person name="Zhang G."/>
            <person name="Wei Q."/>
            <person name="Cai L."/>
        </authorList>
    </citation>
    <scope>NUCLEOTIDE SEQUENCE</scope>
    <source>
        <strain evidence="8">E7-10</strain>
    </source>
</reference>
<protein>
    <submittedName>
        <fullName evidence="8">Conjugal transfer protein TraI</fullName>
    </submittedName>
</protein>
<evidence type="ECO:0000256" key="4">
    <source>
        <dbReference type="ARBA" id="ARBA00022989"/>
    </source>
</evidence>
<keyword evidence="5 7" id="KW-0472">Membrane</keyword>
<comment type="similarity">
    <text evidence="2">Belongs to the TrbI/VirB10 family.</text>
</comment>
<dbReference type="Pfam" id="PF03743">
    <property type="entry name" value="TrbI"/>
    <property type="match status" value="1"/>
</dbReference>